<accession>S2E3M3</accession>
<name>S2E3M3_INDAL</name>
<protein>
    <submittedName>
        <fullName evidence="1">Uncharacterized protein</fullName>
    </submittedName>
</protein>
<evidence type="ECO:0000313" key="1">
    <source>
        <dbReference type="EMBL" id="EOZ96798.1"/>
    </source>
</evidence>
<evidence type="ECO:0000313" key="2">
    <source>
        <dbReference type="Proteomes" id="UP000006073"/>
    </source>
</evidence>
<dbReference type="AlphaFoldDB" id="S2E3M3"/>
<dbReference type="OrthoDB" id="836639at2"/>
<dbReference type="Proteomes" id="UP000006073">
    <property type="component" value="Unassembled WGS sequence"/>
</dbReference>
<comment type="caution">
    <text evidence="1">The sequence shown here is derived from an EMBL/GenBank/DDBJ whole genome shotgun (WGS) entry which is preliminary data.</text>
</comment>
<reference evidence="1 2" key="1">
    <citation type="journal article" date="2013" name="Genome Announc.">
        <title>Draft Genome Sequence of Indibacter alkaliphilus Strain LW1T, Isolated from Lonar Lake, a Haloalkaline Lake in the Buldana District of Maharashtra, India.</title>
        <authorList>
            <person name="Singh A."/>
            <person name="Kumar Jangir P."/>
            <person name="Sharma R."/>
            <person name="Singh A."/>
            <person name="Kumar Pinnaka A."/>
            <person name="Shivaji S."/>
        </authorList>
    </citation>
    <scope>NUCLEOTIDE SEQUENCE [LARGE SCALE GENOMIC DNA]</scope>
    <source>
        <strain evidence="2">CCUG 57479 / KCTC 22604 / LW1</strain>
    </source>
</reference>
<keyword evidence="2" id="KW-1185">Reference proteome</keyword>
<gene>
    <name evidence="1" type="ORF">A33Q_2108</name>
</gene>
<sequence length="163" mass="18368">MDSNISIFLFFTCFAFQINGFSQNFQGIYQSIDLENPLVLSVSEQGELLMGKLYRSDLSSKEFVGRKSKNGFTGVFEVEGEAEEVHGVLTKKSLTLTLKASDFLEASQMMAWKIVGNNIHIFPSQSIPGAPNFVQISNVDFEDGKMILKNTEFGWIEVYERKD</sequence>
<organism evidence="1 2">
    <name type="scientific">Indibacter alkaliphilus (strain CCUG 57479 / KCTC 22604 / LW1)</name>
    <dbReference type="NCBI Taxonomy" id="1189612"/>
    <lineage>
        <taxon>Bacteria</taxon>
        <taxon>Pseudomonadati</taxon>
        <taxon>Bacteroidota</taxon>
        <taxon>Cytophagia</taxon>
        <taxon>Cytophagales</taxon>
        <taxon>Cyclobacteriaceae</taxon>
    </lineage>
</organism>
<dbReference type="STRING" id="1189612.A33Q_2108"/>
<proteinExistence type="predicted"/>
<dbReference type="EMBL" id="ALWO02000032">
    <property type="protein sequence ID" value="EOZ96798.1"/>
    <property type="molecule type" value="Genomic_DNA"/>
</dbReference>
<dbReference type="RefSeq" id="WP_009034344.1">
    <property type="nucleotide sequence ID" value="NZ_ALWO02000032.1"/>
</dbReference>